<evidence type="ECO:0000259" key="5">
    <source>
        <dbReference type="PROSITE" id="PS50977"/>
    </source>
</evidence>
<dbReference type="InterPro" id="IPR001647">
    <property type="entry name" value="HTH_TetR"/>
</dbReference>
<dbReference type="STRING" id="1054996.SAMN05444414_102112"/>
<dbReference type="AlphaFoldDB" id="A0A1M6W4L3"/>
<gene>
    <name evidence="6" type="ORF">SAMN05444414_102112</name>
</gene>
<evidence type="ECO:0000313" key="7">
    <source>
        <dbReference type="Proteomes" id="UP000184191"/>
    </source>
</evidence>
<evidence type="ECO:0000256" key="2">
    <source>
        <dbReference type="ARBA" id="ARBA00023125"/>
    </source>
</evidence>
<keyword evidence="2 4" id="KW-0238">DNA-binding</keyword>
<dbReference type="Proteomes" id="UP000184191">
    <property type="component" value="Unassembled WGS sequence"/>
</dbReference>
<evidence type="ECO:0000313" key="6">
    <source>
        <dbReference type="EMBL" id="SHK88667.1"/>
    </source>
</evidence>
<proteinExistence type="predicted"/>
<dbReference type="InterPro" id="IPR036271">
    <property type="entry name" value="Tet_transcr_reg_TetR-rel_C_sf"/>
</dbReference>
<dbReference type="GO" id="GO:0000976">
    <property type="term" value="F:transcription cis-regulatory region binding"/>
    <property type="evidence" value="ECO:0007669"/>
    <property type="project" value="TreeGrafter"/>
</dbReference>
<dbReference type="SUPFAM" id="SSF46689">
    <property type="entry name" value="Homeodomain-like"/>
    <property type="match status" value="1"/>
</dbReference>
<keyword evidence="3" id="KW-0804">Transcription</keyword>
<dbReference type="PRINTS" id="PR00455">
    <property type="entry name" value="HTHTETR"/>
</dbReference>
<dbReference type="PROSITE" id="PS50977">
    <property type="entry name" value="HTH_TETR_2"/>
    <property type="match status" value="1"/>
</dbReference>
<reference evidence="7" key="1">
    <citation type="submission" date="2016-11" db="EMBL/GenBank/DDBJ databases">
        <authorList>
            <person name="Varghese N."/>
            <person name="Submissions S."/>
        </authorList>
    </citation>
    <scope>NUCLEOTIDE SEQUENCE [LARGE SCALE GENOMIC DNA]</scope>
    <source>
        <strain evidence="7">DSM 29327</strain>
    </source>
</reference>
<organism evidence="6 7">
    <name type="scientific">Roseovarius marisflavi</name>
    <dbReference type="NCBI Taxonomy" id="1054996"/>
    <lineage>
        <taxon>Bacteria</taxon>
        <taxon>Pseudomonadati</taxon>
        <taxon>Pseudomonadota</taxon>
        <taxon>Alphaproteobacteria</taxon>
        <taxon>Rhodobacterales</taxon>
        <taxon>Roseobacteraceae</taxon>
        <taxon>Roseovarius</taxon>
    </lineage>
</organism>
<protein>
    <submittedName>
        <fullName evidence="6">Transcriptional regulator, TetR family</fullName>
    </submittedName>
</protein>
<evidence type="ECO:0000256" key="3">
    <source>
        <dbReference type="ARBA" id="ARBA00023163"/>
    </source>
</evidence>
<accession>A0A1M6W4L3</accession>
<dbReference type="SUPFAM" id="SSF48498">
    <property type="entry name" value="Tetracyclin repressor-like, C-terminal domain"/>
    <property type="match status" value="1"/>
</dbReference>
<dbReference type="Gene3D" id="1.10.357.10">
    <property type="entry name" value="Tetracycline Repressor, domain 2"/>
    <property type="match status" value="1"/>
</dbReference>
<keyword evidence="7" id="KW-1185">Reference proteome</keyword>
<dbReference type="PANTHER" id="PTHR30055:SF234">
    <property type="entry name" value="HTH-TYPE TRANSCRIPTIONAL REGULATOR BETI"/>
    <property type="match status" value="1"/>
</dbReference>
<feature type="domain" description="HTH tetR-type" evidence="5">
    <location>
        <begin position="6"/>
        <end position="66"/>
    </location>
</feature>
<dbReference type="GO" id="GO:0003700">
    <property type="term" value="F:DNA-binding transcription factor activity"/>
    <property type="evidence" value="ECO:0007669"/>
    <property type="project" value="TreeGrafter"/>
</dbReference>
<sequence length="195" mass="21670">MSSDNSPTRIRILKAAWELLESNPGVAARMSDIAKKAGVSRQALYLHFPNRTELFIATTKHQDEVFGVQEMLGASRTATTGLERLDAFIEAWGNYIPRIFGVAKTLMVMQATDEDAARAWGERMADMREGCAAAIEALDRDGALNLDRDSATDLLWTLLSIPTWEHLTQLCSWPQEKYIAQITEVARKTLVKSAG</sequence>
<dbReference type="InterPro" id="IPR009057">
    <property type="entry name" value="Homeodomain-like_sf"/>
</dbReference>
<dbReference type="Pfam" id="PF00440">
    <property type="entry name" value="TetR_N"/>
    <property type="match status" value="1"/>
</dbReference>
<dbReference type="InterPro" id="IPR050109">
    <property type="entry name" value="HTH-type_TetR-like_transc_reg"/>
</dbReference>
<keyword evidence="1" id="KW-0805">Transcription regulation</keyword>
<evidence type="ECO:0000256" key="1">
    <source>
        <dbReference type="ARBA" id="ARBA00023015"/>
    </source>
</evidence>
<dbReference type="RefSeq" id="WP_073194847.1">
    <property type="nucleotide sequence ID" value="NZ_FRBN01000002.1"/>
</dbReference>
<name>A0A1M6W4L3_9RHOB</name>
<evidence type="ECO:0000256" key="4">
    <source>
        <dbReference type="PROSITE-ProRule" id="PRU00335"/>
    </source>
</evidence>
<feature type="DNA-binding region" description="H-T-H motif" evidence="4">
    <location>
        <begin position="29"/>
        <end position="48"/>
    </location>
</feature>
<dbReference type="EMBL" id="FRBN01000002">
    <property type="protein sequence ID" value="SHK88667.1"/>
    <property type="molecule type" value="Genomic_DNA"/>
</dbReference>
<dbReference type="PANTHER" id="PTHR30055">
    <property type="entry name" value="HTH-TYPE TRANSCRIPTIONAL REGULATOR RUTR"/>
    <property type="match status" value="1"/>
</dbReference>